<dbReference type="OrthoDB" id="2374506at2"/>
<reference evidence="5 6" key="1">
    <citation type="submission" date="2024-01" db="EMBL/GenBank/DDBJ databases">
        <title>Complete Genome Sequence of Alkalicoccus halolimnae BZ-SZ-XJ29T, a Moderately Halophilic Bacterium Isolated from a Salt Lake.</title>
        <authorList>
            <person name="Zhao B."/>
        </authorList>
    </citation>
    <scope>NUCLEOTIDE SEQUENCE [LARGE SCALE GENOMIC DNA]</scope>
    <source>
        <strain evidence="5 6">BZ-SZ-XJ29</strain>
    </source>
</reference>
<dbReference type="PRINTS" id="PR00035">
    <property type="entry name" value="HTHGNTR"/>
</dbReference>
<name>A0A5C7F486_9BACI</name>
<dbReference type="InterPro" id="IPR011711">
    <property type="entry name" value="GntR_C"/>
</dbReference>
<dbReference type="PANTHER" id="PTHR43537">
    <property type="entry name" value="TRANSCRIPTIONAL REGULATOR, GNTR FAMILY"/>
    <property type="match status" value="1"/>
</dbReference>
<dbReference type="SUPFAM" id="SSF46785">
    <property type="entry name" value="Winged helix' DNA-binding domain"/>
    <property type="match status" value="1"/>
</dbReference>
<dbReference type="GO" id="GO:0003700">
    <property type="term" value="F:DNA-binding transcription factor activity"/>
    <property type="evidence" value="ECO:0007669"/>
    <property type="project" value="InterPro"/>
</dbReference>
<evidence type="ECO:0000256" key="2">
    <source>
        <dbReference type="ARBA" id="ARBA00023125"/>
    </source>
</evidence>
<keyword evidence="1" id="KW-0805">Transcription regulation</keyword>
<evidence type="ECO:0000256" key="1">
    <source>
        <dbReference type="ARBA" id="ARBA00023015"/>
    </source>
</evidence>
<accession>A0A5C7F486</accession>
<dbReference type="SUPFAM" id="SSF48008">
    <property type="entry name" value="GntR ligand-binding domain-like"/>
    <property type="match status" value="1"/>
</dbReference>
<keyword evidence="3" id="KW-0804">Transcription</keyword>
<dbReference type="InterPro" id="IPR036390">
    <property type="entry name" value="WH_DNA-bd_sf"/>
</dbReference>
<dbReference type="RefSeq" id="WP_147803634.1">
    <property type="nucleotide sequence ID" value="NZ_CP144914.1"/>
</dbReference>
<dbReference type="AlphaFoldDB" id="A0A5C7F486"/>
<sequence length="220" mass="25865">MLDSFERMTLSQKVAETIATQIVEGEMKPGTRLLEQELVEMFGTSRAPIREALYLLENQGIVERLPRRGVFVKKYTRKEVFDLYEVVYSLTHMALMKAVDTSLQEQLDELYQLIQKSEATIEEREIKNCFHLVERIHLLLFELPNNQVLQEVYQRLNKRWTTFRYLTLSHPISLERSIAEYKEIVMGIEAKNKEQITRVLKQKETRALSILEKLIDEDGS</sequence>
<dbReference type="KEGG" id="ahal:FTX54_015100"/>
<gene>
    <name evidence="5" type="ORF">FTX54_015100</name>
</gene>
<feature type="domain" description="HTH gntR-type" evidence="4">
    <location>
        <begin position="8"/>
        <end position="75"/>
    </location>
</feature>
<dbReference type="EMBL" id="CP144914">
    <property type="protein sequence ID" value="WWD79703.1"/>
    <property type="molecule type" value="Genomic_DNA"/>
</dbReference>
<dbReference type="GO" id="GO:0003677">
    <property type="term" value="F:DNA binding"/>
    <property type="evidence" value="ECO:0007669"/>
    <property type="project" value="UniProtKB-KW"/>
</dbReference>
<dbReference type="CDD" id="cd07377">
    <property type="entry name" value="WHTH_GntR"/>
    <property type="match status" value="1"/>
</dbReference>
<dbReference type="SMART" id="SM00345">
    <property type="entry name" value="HTH_GNTR"/>
    <property type="match status" value="1"/>
</dbReference>
<dbReference type="InterPro" id="IPR036388">
    <property type="entry name" value="WH-like_DNA-bd_sf"/>
</dbReference>
<dbReference type="Gene3D" id="1.20.120.530">
    <property type="entry name" value="GntR ligand-binding domain-like"/>
    <property type="match status" value="1"/>
</dbReference>
<dbReference type="Gene3D" id="1.10.10.10">
    <property type="entry name" value="Winged helix-like DNA-binding domain superfamily/Winged helix DNA-binding domain"/>
    <property type="match status" value="1"/>
</dbReference>
<proteinExistence type="predicted"/>
<dbReference type="Proteomes" id="UP000321816">
    <property type="component" value="Chromosome"/>
</dbReference>
<keyword evidence="2" id="KW-0238">DNA-binding</keyword>
<dbReference type="InterPro" id="IPR008920">
    <property type="entry name" value="TF_FadR/GntR_C"/>
</dbReference>
<dbReference type="InterPro" id="IPR000524">
    <property type="entry name" value="Tscrpt_reg_HTH_GntR"/>
</dbReference>
<evidence type="ECO:0000259" key="4">
    <source>
        <dbReference type="PROSITE" id="PS50949"/>
    </source>
</evidence>
<dbReference type="Pfam" id="PF07729">
    <property type="entry name" value="FCD"/>
    <property type="match status" value="1"/>
</dbReference>
<dbReference type="PANTHER" id="PTHR43537:SF49">
    <property type="entry name" value="TRANSCRIPTIONAL REGULATORY PROTEIN"/>
    <property type="match status" value="1"/>
</dbReference>
<keyword evidence="6" id="KW-1185">Reference proteome</keyword>
<evidence type="ECO:0000313" key="5">
    <source>
        <dbReference type="EMBL" id="WWD79703.1"/>
    </source>
</evidence>
<organism evidence="5 6">
    <name type="scientific">Alkalicoccus halolimnae</name>
    <dbReference type="NCBI Taxonomy" id="1667239"/>
    <lineage>
        <taxon>Bacteria</taxon>
        <taxon>Bacillati</taxon>
        <taxon>Bacillota</taxon>
        <taxon>Bacilli</taxon>
        <taxon>Bacillales</taxon>
        <taxon>Bacillaceae</taxon>
        <taxon>Alkalicoccus</taxon>
    </lineage>
</organism>
<evidence type="ECO:0000256" key="3">
    <source>
        <dbReference type="ARBA" id="ARBA00023163"/>
    </source>
</evidence>
<dbReference type="Pfam" id="PF00392">
    <property type="entry name" value="GntR"/>
    <property type="match status" value="1"/>
</dbReference>
<dbReference type="PROSITE" id="PS50949">
    <property type="entry name" value="HTH_GNTR"/>
    <property type="match status" value="1"/>
</dbReference>
<evidence type="ECO:0000313" key="6">
    <source>
        <dbReference type="Proteomes" id="UP000321816"/>
    </source>
</evidence>
<protein>
    <submittedName>
        <fullName evidence="5">GntR family transcriptional regulator</fullName>
    </submittedName>
</protein>